<dbReference type="Proteomes" id="UP000680304">
    <property type="component" value="Unassembled WGS sequence"/>
</dbReference>
<organism evidence="3 4">
    <name type="scientific">Paenibacillus cisolokensis</name>
    <dbReference type="NCBI Taxonomy" id="1658519"/>
    <lineage>
        <taxon>Bacteria</taxon>
        <taxon>Bacillati</taxon>
        <taxon>Bacillota</taxon>
        <taxon>Bacilli</taxon>
        <taxon>Bacillales</taxon>
        <taxon>Paenibacillaceae</taxon>
        <taxon>Paenibacillus</taxon>
    </lineage>
</organism>
<protein>
    <recommendedName>
        <fullName evidence="2">MurNAc-LAA domain-containing protein</fullName>
    </recommendedName>
</protein>
<feature type="domain" description="MurNAc-LAA" evidence="2">
    <location>
        <begin position="3"/>
        <end position="81"/>
    </location>
</feature>
<dbReference type="PANTHER" id="PTHR30404">
    <property type="entry name" value="N-ACETYLMURAMOYL-L-ALANINE AMIDASE"/>
    <property type="match status" value="1"/>
</dbReference>
<name>A0ABQ4N5Q6_9BACL</name>
<dbReference type="SMART" id="SM00646">
    <property type="entry name" value="Ami_3"/>
    <property type="match status" value="1"/>
</dbReference>
<accession>A0ABQ4N5Q6</accession>
<reference evidence="3 4" key="1">
    <citation type="submission" date="2021-04" db="EMBL/GenBank/DDBJ databases">
        <title>Draft genome sequence of Paenibacillus cisolokensis, LC2-13A.</title>
        <authorList>
            <person name="Uke A."/>
            <person name="Chhe C."/>
            <person name="Baramee S."/>
            <person name="Kosugi A."/>
        </authorList>
    </citation>
    <scope>NUCLEOTIDE SEQUENCE [LARGE SCALE GENOMIC DNA]</scope>
    <source>
        <strain evidence="3 4">LC2-13A</strain>
    </source>
</reference>
<dbReference type="Pfam" id="PF01520">
    <property type="entry name" value="Amidase_3"/>
    <property type="match status" value="1"/>
</dbReference>
<gene>
    <name evidence="3" type="ORF">PACILC2_20650</name>
</gene>
<dbReference type="Gene3D" id="3.40.630.40">
    <property type="entry name" value="Zn-dependent exopeptidases"/>
    <property type="match status" value="1"/>
</dbReference>
<dbReference type="InterPro" id="IPR050695">
    <property type="entry name" value="N-acetylmuramoyl_amidase_3"/>
</dbReference>
<evidence type="ECO:0000313" key="3">
    <source>
        <dbReference type="EMBL" id="GIQ63497.1"/>
    </source>
</evidence>
<keyword evidence="4" id="KW-1185">Reference proteome</keyword>
<dbReference type="PANTHER" id="PTHR30404:SF0">
    <property type="entry name" value="N-ACETYLMURAMOYL-L-ALANINE AMIDASE AMIC"/>
    <property type="match status" value="1"/>
</dbReference>
<dbReference type="RefSeq" id="WP_307860473.1">
    <property type="nucleotide sequence ID" value="NZ_BOVJ01000064.1"/>
</dbReference>
<sequence length="91" mass="10240">MLHQDNEESVKLATCIQEALNRQQGTRAKPKLGKPFYLLNSVKRPAVIVEMGFITNAEDRAMLTDPQQQTAIAQAIVSGIRQYRERAAKQD</sequence>
<evidence type="ECO:0000256" key="1">
    <source>
        <dbReference type="ARBA" id="ARBA00022801"/>
    </source>
</evidence>
<evidence type="ECO:0000313" key="4">
    <source>
        <dbReference type="Proteomes" id="UP000680304"/>
    </source>
</evidence>
<dbReference type="EMBL" id="BOVJ01000064">
    <property type="protein sequence ID" value="GIQ63497.1"/>
    <property type="molecule type" value="Genomic_DNA"/>
</dbReference>
<proteinExistence type="predicted"/>
<evidence type="ECO:0000259" key="2">
    <source>
        <dbReference type="SMART" id="SM00646"/>
    </source>
</evidence>
<keyword evidence="1" id="KW-0378">Hydrolase</keyword>
<dbReference type="CDD" id="cd02696">
    <property type="entry name" value="MurNAc-LAA"/>
    <property type="match status" value="1"/>
</dbReference>
<dbReference type="InterPro" id="IPR002508">
    <property type="entry name" value="MurNAc-LAA_cat"/>
</dbReference>
<comment type="caution">
    <text evidence="3">The sequence shown here is derived from an EMBL/GenBank/DDBJ whole genome shotgun (WGS) entry which is preliminary data.</text>
</comment>
<dbReference type="SUPFAM" id="SSF53187">
    <property type="entry name" value="Zn-dependent exopeptidases"/>
    <property type="match status" value="1"/>
</dbReference>